<sequence>YLCKCSGVSRSGYYNYITSADKRKEREKSDENSRDIILMAFNYRGYKKGSRSIKMTLKGKFDINFNRKRIQRIMRKYNIICPIRKRNPYKKMQRINQEYHKVENILNRNFKQSIPRKVLLTDITYLKYGKGKTAYLSTIKDSCTNEIIAYNLSQYIDTQLVINTFKKINHSTTLFTENTIVHSNQGCHYTSSEYKKMLKDLNVCQSMSRKGNCWDNAPQESFFGHMKDEIDLKSCQTYEEVSLLIDDYMSYYNQDRYQWNLKKMTPEQYRNHLLSA</sequence>
<dbReference type="InterPro" id="IPR050900">
    <property type="entry name" value="Transposase_IS3/IS150/IS904"/>
</dbReference>
<dbReference type="InterPro" id="IPR012337">
    <property type="entry name" value="RNaseH-like_sf"/>
</dbReference>
<name>A0A923ED86_CLOTT</name>
<reference evidence="3 4" key="1">
    <citation type="submission" date="2020-04" db="EMBL/GenBank/DDBJ databases">
        <title>Genomic insights into acetone-butanol-ethanol (ABE) fermentation by sequencing solventogenic clostridia strains.</title>
        <authorList>
            <person name="Brown S."/>
        </authorList>
    </citation>
    <scope>NUCLEOTIDE SEQUENCE [LARGE SCALE GENOMIC DNA]</scope>
    <source>
        <strain evidence="3 4">DJ011</strain>
    </source>
</reference>
<dbReference type="Proteomes" id="UP000563151">
    <property type="component" value="Unassembled WGS sequence"/>
</dbReference>
<evidence type="ECO:0000313" key="3">
    <source>
        <dbReference type="EMBL" id="MBC2398418.1"/>
    </source>
</evidence>
<dbReference type="GO" id="GO:0015074">
    <property type="term" value="P:DNA integration"/>
    <property type="evidence" value="ECO:0007669"/>
    <property type="project" value="InterPro"/>
</dbReference>
<dbReference type="SUPFAM" id="SSF53098">
    <property type="entry name" value="Ribonuclease H-like"/>
    <property type="match status" value="1"/>
</dbReference>
<dbReference type="EMBL" id="JAAZWO010000014">
    <property type="protein sequence ID" value="MBC2398418.1"/>
    <property type="molecule type" value="Genomic_DNA"/>
</dbReference>
<evidence type="ECO:0000256" key="1">
    <source>
        <dbReference type="ARBA" id="ARBA00002286"/>
    </source>
</evidence>
<evidence type="ECO:0000313" key="4">
    <source>
        <dbReference type="Proteomes" id="UP000563151"/>
    </source>
</evidence>
<dbReference type="AlphaFoldDB" id="A0A923ED86"/>
<evidence type="ECO:0000259" key="2">
    <source>
        <dbReference type="PROSITE" id="PS50994"/>
    </source>
</evidence>
<dbReference type="Pfam" id="PF13276">
    <property type="entry name" value="HTH_21"/>
    <property type="match status" value="1"/>
</dbReference>
<dbReference type="Pfam" id="PF00665">
    <property type="entry name" value="rve"/>
    <property type="match status" value="1"/>
</dbReference>
<dbReference type="InterPro" id="IPR025948">
    <property type="entry name" value="HTH-like_dom"/>
</dbReference>
<dbReference type="Pfam" id="PF13333">
    <property type="entry name" value="rve_2"/>
    <property type="match status" value="1"/>
</dbReference>
<dbReference type="PANTHER" id="PTHR46889">
    <property type="entry name" value="TRANSPOSASE INSF FOR INSERTION SEQUENCE IS3B-RELATED"/>
    <property type="match status" value="1"/>
</dbReference>
<dbReference type="PANTHER" id="PTHR46889:SF5">
    <property type="entry name" value="INTEGRASE PROTEIN"/>
    <property type="match status" value="1"/>
</dbReference>
<keyword evidence="4" id="KW-1185">Reference proteome</keyword>
<organism evidence="3 4">
    <name type="scientific">Clostridium tetanomorphum</name>
    <dbReference type="NCBI Taxonomy" id="1553"/>
    <lineage>
        <taxon>Bacteria</taxon>
        <taxon>Bacillati</taxon>
        <taxon>Bacillota</taxon>
        <taxon>Clostridia</taxon>
        <taxon>Eubacteriales</taxon>
        <taxon>Clostridiaceae</taxon>
        <taxon>Clostridium</taxon>
    </lineage>
</organism>
<feature type="domain" description="Integrase catalytic" evidence="2">
    <location>
        <begin position="111"/>
        <end position="274"/>
    </location>
</feature>
<dbReference type="RefSeq" id="WP_185665894.1">
    <property type="nucleotide sequence ID" value="NZ_JAAZWO010000014.1"/>
</dbReference>
<gene>
    <name evidence="3" type="ORF">HGG79_11645</name>
</gene>
<dbReference type="InterPro" id="IPR001584">
    <property type="entry name" value="Integrase_cat-core"/>
</dbReference>
<comment type="function">
    <text evidence="1">Involved in the transposition of the insertion sequence.</text>
</comment>
<dbReference type="Gene3D" id="3.30.420.10">
    <property type="entry name" value="Ribonuclease H-like superfamily/Ribonuclease H"/>
    <property type="match status" value="1"/>
</dbReference>
<protein>
    <submittedName>
        <fullName evidence="3">IS3 family transposase</fullName>
    </submittedName>
</protein>
<proteinExistence type="predicted"/>
<dbReference type="InterPro" id="IPR036397">
    <property type="entry name" value="RNaseH_sf"/>
</dbReference>
<dbReference type="NCBIfam" id="NF033516">
    <property type="entry name" value="transpos_IS3"/>
    <property type="match status" value="1"/>
</dbReference>
<feature type="non-terminal residue" evidence="3">
    <location>
        <position position="1"/>
    </location>
</feature>
<dbReference type="InterPro" id="IPR048020">
    <property type="entry name" value="Transpos_IS3"/>
</dbReference>
<accession>A0A923ED86</accession>
<dbReference type="PROSITE" id="PS50994">
    <property type="entry name" value="INTEGRASE"/>
    <property type="match status" value="1"/>
</dbReference>
<comment type="caution">
    <text evidence="3">The sequence shown here is derived from an EMBL/GenBank/DDBJ whole genome shotgun (WGS) entry which is preliminary data.</text>
</comment>
<dbReference type="GO" id="GO:0003676">
    <property type="term" value="F:nucleic acid binding"/>
    <property type="evidence" value="ECO:0007669"/>
    <property type="project" value="InterPro"/>
</dbReference>